<evidence type="ECO:0000313" key="2">
    <source>
        <dbReference type="EMBL" id="QJA91808.1"/>
    </source>
</evidence>
<dbReference type="EMBL" id="MT142222">
    <property type="protein sequence ID" value="QJA76396.1"/>
    <property type="molecule type" value="Genomic_DNA"/>
</dbReference>
<gene>
    <name evidence="1" type="ORF">MM415A01518_0012</name>
    <name evidence="2" type="ORF">MM415B03252_0003</name>
</gene>
<dbReference type="AlphaFoldDB" id="A0A6M3K1X9"/>
<proteinExistence type="predicted"/>
<name>A0A6M3K1X9_9ZZZZ</name>
<evidence type="ECO:0000313" key="1">
    <source>
        <dbReference type="EMBL" id="QJA76396.1"/>
    </source>
</evidence>
<reference evidence="1" key="1">
    <citation type="submission" date="2020-03" db="EMBL/GenBank/DDBJ databases">
        <title>The deep terrestrial virosphere.</title>
        <authorList>
            <person name="Holmfeldt K."/>
            <person name="Nilsson E."/>
            <person name="Simone D."/>
            <person name="Lopez-Fernandez M."/>
            <person name="Wu X."/>
            <person name="de Brujin I."/>
            <person name="Lundin D."/>
            <person name="Andersson A."/>
            <person name="Bertilsson S."/>
            <person name="Dopson M."/>
        </authorList>
    </citation>
    <scope>NUCLEOTIDE SEQUENCE</scope>
    <source>
        <strain evidence="1">MM415A01518</strain>
        <strain evidence="2">MM415B03252</strain>
    </source>
</reference>
<dbReference type="EMBL" id="MT143015">
    <property type="protein sequence ID" value="QJA91808.1"/>
    <property type="molecule type" value="Genomic_DNA"/>
</dbReference>
<organism evidence="1">
    <name type="scientific">viral metagenome</name>
    <dbReference type="NCBI Taxonomy" id="1070528"/>
    <lineage>
        <taxon>unclassified sequences</taxon>
        <taxon>metagenomes</taxon>
        <taxon>organismal metagenomes</taxon>
    </lineage>
</organism>
<protein>
    <submittedName>
        <fullName evidence="1">Uncharacterized protein</fullName>
    </submittedName>
</protein>
<accession>A0A6M3K1X9</accession>
<sequence length="82" mass="9373">MGLNELEDIFEMKIPVKKPNNPLIPMFVKNECQLCGWSFSQRVSGSFAPGELESISTFSHRKKWDHILLKHCLLVGLNDKSN</sequence>